<protein>
    <submittedName>
        <fullName evidence="1">Uncharacterized protein</fullName>
    </submittedName>
</protein>
<sequence length="576" mass="64883">MILETSLERVQQREKFDAQIQELTQWITAIKIQRNGTASISLFPDEILFRIILEYALSMDIFSPEWTKVILVCRRWYDIAIRHTQLWSYLSARHSHPPFRNHFRNFLRRSGAYPLTCVFDDDTDVAVVACATLRSDAHRMRSLTVEGNLSVAFQEVYSFPILEHLDLKNRQGNAWELPAFIVEGGAPLLHSIRLSDVTFSQWDMLSNLTDLSLCQANQFTSPPPSLAQLLPVLARSPRLRLLKLSGYLQHHDLSFLSSELDSVSLPELKGLEVKEAISSIDTFLRCLILPATASLNIVAWNVATSPQISSLLVLVRRHLRSPEAPILRSLNIGYDIKILLEVAADTSPTCDGFFVANGHPQFSIAFRANPTKRATRGIFSRILDALPLDAVVHLNCRNNVSNNIWSTVFRHIPRLEMVRGHLSAGVLAMVTGLFEAIRQGARGLSGQKRRRAAQGLFSLPSRLCIVVGNSLSNENKCYDQLEQLLVTYRDMAAPFKPQNVAWPSLEVELMAGGNYDIFYRREKLCAVVQQFSLEGKVWDPVSERKRMEWVIYGRGDPEGNEVQSSAGIEFEGAVAV</sequence>
<accession>A0ACB8TGT5</accession>
<proteinExistence type="predicted"/>
<reference evidence="1" key="2">
    <citation type="journal article" date="2022" name="New Phytol.">
        <title>Evolutionary transition to the ectomycorrhizal habit in the genomes of a hyperdiverse lineage of mushroom-forming fungi.</title>
        <authorList>
            <person name="Looney B."/>
            <person name="Miyauchi S."/>
            <person name="Morin E."/>
            <person name="Drula E."/>
            <person name="Courty P.E."/>
            <person name="Kohler A."/>
            <person name="Kuo A."/>
            <person name="LaButti K."/>
            <person name="Pangilinan J."/>
            <person name="Lipzen A."/>
            <person name="Riley R."/>
            <person name="Andreopoulos W."/>
            <person name="He G."/>
            <person name="Johnson J."/>
            <person name="Nolan M."/>
            <person name="Tritt A."/>
            <person name="Barry K.W."/>
            <person name="Grigoriev I.V."/>
            <person name="Nagy L.G."/>
            <person name="Hibbett D."/>
            <person name="Henrissat B."/>
            <person name="Matheny P.B."/>
            <person name="Labbe J."/>
            <person name="Martin F.M."/>
        </authorList>
    </citation>
    <scope>NUCLEOTIDE SEQUENCE</scope>
    <source>
        <strain evidence="1">HHB10654</strain>
    </source>
</reference>
<dbReference type="Proteomes" id="UP000814140">
    <property type="component" value="Unassembled WGS sequence"/>
</dbReference>
<organism evidence="1 2">
    <name type="scientific">Artomyces pyxidatus</name>
    <dbReference type="NCBI Taxonomy" id="48021"/>
    <lineage>
        <taxon>Eukaryota</taxon>
        <taxon>Fungi</taxon>
        <taxon>Dikarya</taxon>
        <taxon>Basidiomycota</taxon>
        <taxon>Agaricomycotina</taxon>
        <taxon>Agaricomycetes</taxon>
        <taxon>Russulales</taxon>
        <taxon>Auriscalpiaceae</taxon>
        <taxon>Artomyces</taxon>
    </lineage>
</organism>
<evidence type="ECO:0000313" key="2">
    <source>
        <dbReference type="Proteomes" id="UP000814140"/>
    </source>
</evidence>
<reference evidence="1" key="1">
    <citation type="submission" date="2021-03" db="EMBL/GenBank/DDBJ databases">
        <authorList>
            <consortium name="DOE Joint Genome Institute"/>
            <person name="Ahrendt S."/>
            <person name="Looney B.P."/>
            <person name="Miyauchi S."/>
            <person name="Morin E."/>
            <person name="Drula E."/>
            <person name="Courty P.E."/>
            <person name="Chicoki N."/>
            <person name="Fauchery L."/>
            <person name="Kohler A."/>
            <person name="Kuo A."/>
            <person name="Labutti K."/>
            <person name="Pangilinan J."/>
            <person name="Lipzen A."/>
            <person name="Riley R."/>
            <person name="Andreopoulos W."/>
            <person name="He G."/>
            <person name="Johnson J."/>
            <person name="Barry K.W."/>
            <person name="Grigoriev I.V."/>
            <person name="Nagy L."/>
            <person name="Hibbett D."/>
            <person name="Henrissat B."/>
            <person name="Matheny P.B."/>
            <person name="Labbe J."/>
            <person name="Martin F."/>
        </authorList>
    </citation>
    <scope>NUCLEOTIDE SEQUENCE</scope>
    <source>
        <strain evidence="1">HHB10654</strain>
    </source>
</reference>
<name>A0ACB8TGT5_9AGAM</name>
<gene>
    <name evidence="1" type="ORF">BV25DRAFT_836848</name>
</gene>
<dbReference type="EMBL" id="MU277189">
    <property type="protein sequence ID" value="KAI0067596.1"/>
    <property type="molecule type" value="Genomic_DNA"/>
</dbReference>
<comment type="caution">
    <text evidence="1">The sequence shown here is derived from an EMBL/GenBank/DDBJ whole genome shotgun (WGS) entry which is preliminary data.</text>
</comment>
<evidence type="ECO:0000313" key="1">
    <source>
        <dbReference type="EMBL" id="KAI0067596.1"/>
    </source>
</evidence>
<keyword evidence="2" id="KW-1185">Reference proteome</keyword>